<reference evidence="2 3" key="1">
    <citation type="submission" date="2019-01" db="EMBL/GenBank/DDBJ databases">
        <title>Draft genome sequence of Psathyrella aberdarensis IHI B618.</title>
        <authorList>
            <person name="Buettner E."/>
            <person name="Kellner H."/>
        </authorList>
    </citation>
    <scope>NUCLEOTIDE SEQUENCE [LARGE SCALE GENOMIC DNA]</scope>
    <source>
        <strain evidence="2 3">IHI B618</strain>
    </source>
</reference>
<accession>A0A4Q2DCA1</accession>
<dbReference type="EMBL" id="SDEE01000349">
    <property type="protein sequence ID" value="RXW17327.1"/>
    <property type="molecule type" value="Genomic_DNA"/>
</dbReference>
<gene>
    <name evidence="2" type="ORF">EST38_g8517</name>
</gene>
<evidence type="ECO:0000313" key="2">
    <source>
        <dbReference type="EMBL" id="RXW17327.1"/>
    </source>
</evidence>
<proteinExistence type="predicted"/>
<dbReference type="AlphaFoldDB" id="A0A4Q2DCA1"/>
<comment type="caution">
    <text evidence="2">The sequence shown here is derived from an EMBL/GenBank/DDBJ whole genome shotgun (WGS) entry which is preliminary data.</text>
</comment>
<feature type="compositionally biased region" description="Polar residues" evidence="1">
    <location>
        <begin position="227"/>
        <end position="247"/>
    </location>
</feature>
<evidence type="ECO:0000313" key="3">
    <source>
        <dbReference type="Proteomes" id="UP000290288"/>
    </source>
</evidence>
<keyword evidence="3" id="KW-1185">Reference proteome</keyword>
<dbReference type="OrthoDB" id="3237202at2759"/>
<protein>
    <submittedName>
        <fullName evidence="2">Uncharacterized protein</fullName>
    </submittedName>
</protein>
<organism evidence="2 3">
    <name type="scientific">Candolleomyces aberdarensis</name>
    <dbReference type="NCBI Taxonomy" id="2316362"/>
    <lineage>
        <taxon>Eukaryota</taxon>
        <taxon>Fungi</taxon>
        <taxon>Dikarya</taxon>
        <taxon>Basidiomycota</taxon>
        <taxon>Agaricomycotina</taxon>
        <taxon>Agaricomycetes</taxon>
        <taxon>Agaricomycetidae</taxon>
        <taxon>Agaricales</taxon>
        <taxon>Agaricineae</taxon>
        <taxon>Psathyrellaceae</taxon>
        <taxon>Candolleomyces</taxon>
    </lineage>
</organism>
<sequence>MLSHRGFSAWITVDGTPLPEYLVAVDEQANRVSCWIPGEAGKAFTVWWSDHGGKVDTCSFITLDGLVVPGRFLLGEGIASRSGVRSSHLTERPFMFTKVTEDAVGDTDASKQDVGTIVVKIKRVNRVDSRPANAVQQLPTTSVLGKRKAGELSVGFGAEQSTFLQYSSTWKVTPHDKTGSSSTKAPTFVSFVFRIPGSAGYCHWNKEASASVNSARAKSGRQAPSGKPSTSNFRSTPRNPQSQSTKETQAHGARTARPGRSGTRLKKTLLRTPSCRQLPKPLPRHKHVTTHPHDDQTRP</sequence>
<feature type="region of interest" description="Disordered" evidence="1">
    <location>
        <begin position="213"/>
        <end position="299"/>
    </location>
</feature>
<dbReference type="Proteomes" id="UP000290288">
    <property type="component" value="Unassembled WGS sequence"/>
</dbReference>
<name>A0A4Q2DCA1_9AGAR</name>
<evidence type="ECO:0000256" key="1">
    <source>
        <dbReference type="SAM" id="MobiDB-lite"/>
    </source>
</evidence>